<accession>A0A8H3LL33</accession>
<keyword evidence="1" id="KW-0472">Membrane</keyword>
<comment type="caution">
    <text evidence="2">The sequence shown here is derived from an EMBL/GenBank/DDBJ whole genome shotgun (WGS) entry which is preliminary data.</text>
</comment>
<sequence length="85" mass="10217">MLNHIKELKLSDLQLIEWIVSTLRHDTIYYYLCSAIYSLVIVMIFNNTIQYNGYFHLPYTIFNHNNIIHMPIITLLLLTLLYKQQ</sequence>
<evidence type="ECO:0000313" key="2">
    <source>
        <dbReference type="EMBL" id="GES88150.1"/>
    </source>
</evidence>
<dbReference type="EMBL" id="BLAL01000176">
    <property type="protein sequence ID" value="GES88150.1"/>
    <property type="molecule type" value="Genomic_DNA"/>
</dbReference>
<keyword evidence="1" id="KW-1133">Transmembrane helix</keyword>
<feature type="transmembrane region" description="Helical" evidence="1">
    <location>
        <begin position="66"/>
        <end position="82"/>
    </location>
</feature>
<feature type="transmembrane region" description="Helical" evidence="1">
    <location>
        <begin position="28"/>
        <end position="46"/>
    </location>
</feature>
<name>A0A8H3LL33_9GLOM</name>
<dbReference type="AlphaFoldDB" id="A0A8H3LL33"/>
<proteinExistence type="predicted"/>
<gene>
    <name evidence="2" type="ORF">RCL2_001511700</name>
</gene>
<reference evidence="2" key="1">
    <citation type="submission" date="2019-10" db="EMBL/GenBank/DDBJ databases">
        <title>Conservation and host-specific expression of non-tandemly repeated heterogenous ribosome RNA gene in arbuscular mycorrhizal fungi.</title>
        <authorList>
            <person name="Maeda T."/>
            <person name="Kobayashi Y."/>
            <person name="Nakagawa T."/>
            <person name="Ezawa T."/>
            <person name="Yamaguchi K."/>
            <person name="Bino T."/>
            <person name="Nishimoto Y."/>
            <person name="Shigenobu S."/>
            <person name="Kawaguchi M."/>
        </authorList>
    </citation>
    <scope>NUCLEOTIDE SEQUENCE</scope>
    <source>
        <strain evidence="2">HR1</strain>
    </source>
</reference>
<keyword evidence="1" id="KW-0812">Transmembrane</keyword>
<organism evidence="2 3">
    <name type="scientific">Rhizophagus clarus</name>
    <dbReference type="NCBI Taxonomy" id="94130"/>
    <lineage>
        <taxon>Eukaryota</taxon>
        <taxon>Fungi</taxon>
        <taxon>Fungi incertae sedis</taxon>
        <taxon>Mucoromycota</taxon>
        <taxon>Glomeromycotina</taxon>
        <taxon>Glomeromycetes</taxon>
        <taxon>Glomerales</taxon>
        <taxon>Glomeraceae</taxon>
        <taxon>Rhizophagus</taxon>
    </lineage>
</organism>
<protein>
    <submittedName>
        <fullName evidence="2">Uncharacterized protein</fullName>
    </submittedName>
</protein>
<dbReference type="Proteomes" id="UP000615446">
    <property type="component" value="Unassembled WGS sequence"/>
</dbReference>
<evidence type="ECO:0000256" key="1">
    <source>
        <dbReference type="SAM" id="Phobius"/>
    </source>
</evidence>
<evidence type="ECO:0000313" key="3">
    <source>
        <dbReference type="Proteomes" id="UP000615446"/>
    </source>
</evidence>